<dbReference type="Proteomes" id="UP000010474">
    <property type="component" value="Plasmid pANACY.01"/>
</dbReference>
<evidence type="ECO:0000313" key="1">
    <source>
        <dbReference type="EMBL" id="AFZ60960.1"/>
    </source>
</evidence>
<dbReference type="HOGENOM" id="CLU_205768_0_0_3"/>
<protein>
    <submittedName>
        <fullName evidence="1">Uncharacterized protein</fullName>
    </submittedName>
</protein>
<dbReference type="OrthoDB" id="515822at2"/>
<gene>
    <name evidence="1" type="ordered locus">Anacy_5652</name>
</gene>
<sequence length="64" mass="7456">MSTTKVHLLISINDLVLLVFYSESDCWQFRLISSGCEVLFGERKLYYTPEAAEKAGREWVYQGY</sequence>
<keyword evidence="2" id="KW-1185">Reference proteome</keyword>
<dbReference type="RefSeq" id="WP_015217572.1">
    <property type="nucleotide sequence ID" value="NC_019772.1"/>
</dbReference>
<dbReference type="AlphaFoldDB" id="K9ZRF3"/>
<keyword evidence="1" id="KW-0614">Plasmid</keyword>
<evidence type="ECO:0000313" key="2">
    <source>
        <dbReference type="Proteomes" id="UP000010474"/>
    </source>
</evidence>
<organism evidence="1 2">
    <name type="scientific">Anabaena cylindrica (strain ATCC 27899 / PCC 7122)</name>
    <dbReference type="NCBI Taxonomy" id="272123"/>
    <lineage>
        <taxon>Bacteria</taxon>
        <taxon>Bacillati</taxon>
        <taxon>Cyanobacteriota</taxon>
        <taxon>Cyanophyceae</taxon>
        <taxon>Nostocales</taxon>
        <taxon>Nostocaceae</taxon>
        <taxon>Anabaena</taxon>
    </lineage>
</organism>
<geneLocation type="plasmid" evidence="1 2">
    <name>pANACY.01</name>
</geneLocation>
<dbReference type="KEGG" id="acy:Anacy_5652"/>
<name>K9ZRF3_ANACC</name>
<proteinExistence type="predicted"/>
<reference evidence="2" key="1">
    <citation type="journal article" date="2013" name="Proc. Natl. Acad. Sci. U.S.A.">
        <title>Improving the coverage of the cyanobacterial phylum using diversity-driven genome sequencing.</title>
        <authorList>
            <person name="Shih P.M."/>
            <person name="Wu D."/>
            <person name="Latifi A."/>
            <person name="Axen S.D."/>
            <person name="Fewer D.P."/>
            <person name="Talla E."/>
            <person name="Calteau A."/>
            <person name="Cai F."/>
            <person name="Tandeau de Marsac N."/>
            <person name="Rippka R."/>
            <person name="Herdman M."/>
            <person name="Sivonen K."/>
            <person name="Coursin T."/>
            <person name="Laurent T."/>
            <person name="Goodwin L."/>
            <person name="Nolan M."/>
            <person name="Davenport K.W."/>
            <person name="Han C.S."/>
            <person name="Rubin E.M."/>
            <person name="Eisen J.A."/>
            <person name="Woyke T."/>
            <person name="Gugger M."/>
            <person name="Kerfeld C.A."/>
        </authorList>
    </citation>
    <scope>NUCLEOTIDE SEQUENCE [LARGE SCALE GENOMIC DNA]</scope>
    <source>
        <strain evidence="2">ATCC 27899 / PCC 7122</strain>
    </source>
</reference>
<dbReference type="PATRIC" id="fig|272123.3.peg.6111"/>
<dbReference type="EMBL" id="CP003660">
    <property type="protein sequence ID" value="AFZ60960.1"/>
    <property type="molecule type" value="Genomic_DNA"/>
</dbReference>
<accession>K9ZRF3</accession>